<reference evidence="4" key="1">
    <citation type="submission" date="2015-09" db="EMBL/GenBank/DDBJ databases">
        <authorList>
            <person name="Fill T.P."/>
            <person name="Baretta J.F."/>
            <person name="de Almeida L.G."/>
            <person name="Rocha M."/>
            <person name="de Souza D.H."/>
            <person name="Malavazi I."/>
            <person name="Cerdeira L.T."/>
            <person name="Hong H."/>
            <person name="Samborskyy M."/>
            <person name="de Vasconcelos A.T."/>
            <person name="Leadlay P."/>
            <person name="Rodrigues-Filho E."/>
        </authorList>
    </citation>
    <scope>NUCLEOTIDE SEQUENCE [LARGE SCALE GENOMIC DNA]</scope>
    <source>
        <strain evidence="4">LaBioMMi 136</strain>
    </source>
</reference>
<evidence type="ECO:0000313" key="4">
    <source>
        <dbReference type="Proteomes" id="UP000190744"/>
    </source>
</evidence>
<evidence type="ECO:0000259" key="2">
    <source>
        <dbReference type="PROSITE" id="PS50234"/>
    </source>
</evidence>
<feature type="compositionally biased region" description="Low complexity" evidence="1">
    <location>
        <begin position="175"/>
        <end position="185"/>
    </location>
</feature>
<feature type="compositionally biased region" description="Gly residues" evidence="1">
    <location>
        <begin position="610"/>
        <end position="619"/>
    </location>
</feature>
<feature type="compositionally biased region" description="Low complexity" evidence="1">
    <location>
        <begin position="564"/>
        <end position="582"/>
    </location>
</feature>
<name>A0A1S9RX43_PENBI</name>
<accession>A0A1S9RX43</accession>
<dbReference type="EMBL" id="LJBN01000100">
    <property type="protein sequence ID" value="OOQ89986.1"/>
    <property type="molecule type" value="Genomic_DNA"/>
</dbReference>
<evidence type="ECO:0000313" key="3">
    <source>
        <dbReference type="EMBL" id="OOQ89986.1"/>
    </source>
</evidence>
<comment type="caution">
    <text evidence="3">The sequence shown here is derived from an EMBL/GenBank/DDBJ whole genome shotgun (WGS) entry which is preliminary data.</text>
</comment>
<feature type="compositionally biased region" description="Low complexity" evidence="1">
    <location>
        <begin position="593"/>
        <end position="609"/>
    </location>
</feature>
<dbReference type="InterPro" id="IPR002035">
    <property type="entry name" value="VWF_A"/>
</dbReference>
<dbReference type="PROSITE" id="PS50234">
    <property type="entry name" value="VWFA"/>
    <property type="match status" value="1"/>
</dbReference>
<dbReference type="AlphaFoldDB" id="A0A1S9RX43"/>
<dbReference type="Proteomes" id="UP000190744">
    <property type="component" value="Unassembled WGS sequence"/>
</dbReference>
<feature type="compositionally biased region" description="Basic and acidic residues" evidence="1">
    <location>
        <begin position="517"/>
        <end position="527"/>
    </location>
</feature>
<dbReference type="InterPro" id="IPR036465">
    <property type="entry name" value="vWFA_dom_sf"/>
</dbReference>
<evidence type="ECO:0000256" key="1">
    <source>
        <dbReference type="SAM" id="MobiDB-lite"/>
    </source>
</evidence>
<gene>
    <name evidence="3" type="ORF">PEBR_05830</name>
</gene>
<dbReference type="PANTHER" id="PTHR34706">
    <property type="entry name" value="SLR1338 PROTEIN"/>
    <property type="match status" value="1"/>
</dbReference>
<feature type="compositionally biased region" description="Low complexity" evidence="1">
    <location>
        <begin position="136"/>
        <end position="151"/>
    </location>
</feature>
<feature type="domain" description="VWFA" evidence="2">
    <location>
        <begin position="304"/>
        <end position="502"/>
    </location>
</feature>
<sequence length="858" mass="93223">MSSNSGQPGTYGGAPPSGYTGGPPPTALRPGGYQQPQGQQQQQQPSQYQAYPGSPPPAQGSGQPPYGGSPAQNYQPYNAPSPAAYSRATPQQPSPYPAQQQQQQQGYSRPPPPPPQGQPYGSSGSAYPGQQPPYPGQQSQSPYPGQQSPYPGQQPPYPGQQTQSPYPGQQPPYPGQQQQPSYNQAPYPPQGAPYGGQGRPGASPGPQGGQQYGAPGGQYGAPGGAPGPQGGPATPQQVDAYRRLLEDTIREKQLQRFYPPGSKALDGLVQFLANEAPARLQRIVHELNVPMEVATDLMKLALFDIVLYVDDSGSIEFEEKGLRKDQLRQILGIVATVASTFDQDGIEVRFMNSMEEGHGVRSSDDVERLVSRVRFSGLTPLGTSLRQKVVDPLVIGPVRSGRLQKPVLIITITDGQPAGEAHSTVRDTISYAVHEVQRAQYSTGAVSFQFSQVGNDTRAREFLSDLDEDPEIGQLIDCTSNFEVEQDEMSRANPPVHLTRELWCAKLMLGAIDSSYDTKDEKAERRNNPGGPPQGPPQGSYGGGGYGQAPPQGGYNAPPSGYAPNTYNQQPNYPPQQQQQQQPPYPGANRGNAPAPGYGQPQQYGYGAPPSGGAGGYPQSGGMSEQAVETAPCSHNRPPPYNSSQPSQDLLASVTENIQTIRKLFQRIDEIDTEIVDLTKKLKKCCSTGTPDWNRVVEYFEQMCQKSTEMAQICTRFAELAKECALHNNNDLYKALSDLEETELQRTYDALKRHPTWQMRHELAHNHEHSDKCKDGDYVADSQTSSTIEQVKRASECLSDSSCSYDQLVELSAKMDKLNESLWQSLPSHGTVNMSTRSVNTTVKPAVGFWKRVFKRSA</sequence>
<feature type="compositionally biased region" description="Low complexity" evidence="1">
    <location>
        <begin position="59"/>
        <end position="72"/>
    </location>
</feature>
<feature type="compositionally biased region" description="Low complexity" evidence="1">
    <location>
        <begin position="118"/>
        <end position="129"/>
    </location>
</feature>
<proteinExistence type="predicted"/>
<feature type="region of interest" description="Disordered" evidence="1">
    <location>
        <begin position="517"/>
        <end position="648"/>
    </location>
</feature>
<feature type="compositionally biased region" description="Low complexity" evidence="1">
    <location>
        <begin position="97"/>
        <end position="108"/>
    </location>
</feature>
<protein>
    <submittedName>
        <fullName evidence="3">Transcription factor RfeF</fullName>
    </submittedName>
</protein>
<organism evidence="3 4">
    <name type="scientific">Penicillium brasilianum</name>
    <dbReference type="NCBI Taxonomy" id="104259"/>
    <lineage>
        <taxon>Eukaryota</taxon>
        <taxon>Fungi</taxon>
        <taxon>Dikarya</taxon>
        <taxon>Ascomycota</taxon>
        <taxon>Pezizomycotina</taxon>
        <taxon>Eurotiomycetes</taxon>
        <taxon>Eurotiomycetidae</taxon>
        <taxon>Eurotiales</taxon>
        <taxon>Aspergillaceae</taxon>
        <taxon>Penicillium</taxon>
    </lineage>
</organism>
<feature type="compositionally biased region" description="Low complexity" evidence="1">
    <location>
        <begin position="30"/>
        <end position="52"/>
    </location>
</feature>
<feature type="region of interest" description="Disordered" evidence="1">
    <location>
        <begin position="1"/>
        <end position="236"/>
    </location>
</feature>
<dbReference type="SUPFAM" id="SSF53300">
    <property type="entry name" value="vWA-like"/>
    <property type="match status" value="1"/>
</dbReference>
<dbReference type="PANTHER" id="PTHR34706:SF2">
    <property type="entry name" value="RFEF"/>
    <property type="match status" value="1"/>
</dbReference>
<feature type="compositionally biased region" description="Gly residues" evidence="1">
    <location>
        <begin position="206"/>
        <end position="230"/>
    </location>
</feature>